<organism evidence="2 3">
    <name type="scientific">Serendipita vermifera MAFF 305830</name>
    <dbReference type="NCBI Taxonomy" id="933852"/>
    <lineage>
        <taxon>Eukaryota</taxon>
        <taxon>Fungi</taxon>
        <taxon>Dikarya</taxon>
        <taxon>Basidiomycota</taxon>
        <taxon>Agaricomycotina</taxon>
        <taxon>Agaricomycetes</taxon>
        <taxon>Sebacinales</taxon>
        <taxon>Serendipitaceae</taxon>
        <taxon>Serendipita</taxon>
    </lineage>
</organism>
<evidence type="ECO:0000313" key="3">
    <source>
        <dbReference type="Proteomes" id="UP000054097"/>
    </source>
</evidence>
<dbReference type="Proteomes" id="UP000054097">
    <property type="component" value="Unassembled WGS sequence"/>
</dbReference>
<proteinExistence type="predicted"/>
<dbReference type="EMBL" id="KN824296">
    <property type="protein sequence ID" value="KIM27776.1"/>
    <property type="molecule type" value="Genomic_DNA"/>
</dbReference>
<accession>A0A0C3B8H2</accession>
<sequence length="228" mass="25117">MTSPTSEAVVRLADEPTLSLGKYLTSGYENVVSIRLRFSFSSFCVAAKGLYWCHAMYLLVVLCALAGLPTSISLPISLKTDDTAIGFFRYGPEAAEWRICRPNDPHCSLRYKGTTHMTSTNGAFVEFWSIAGRVEIIGLASSSSMIQVTVDDESPEMLTLVATDDASEPRVLWAKDFETDSLRVLRVTNLDGKMELDYIRETALEARNPTDSDEDLQGTGEGILQVQV</sequence>
<protein>
    <submittedName>
        <fullName evidence="2">Uncharacterized protein</fullName>
    </submittedName>
</protein>
<name>A0A0C3B8H2_SERVB</name>
<evidence type="ECO:0000256" key="1">
    <source>
        <dbReference type="SAM" id="Phobius"/>
    </source>
</evidence>
<keyword evidence="3" id="KW-1185">Reference proteome</keyword>
<keyword evidence="1" id="KW-0472">Membrane</keyword>
<keyword evidence="1" id="KW-1133">Transmembrane helix</keyword>
<keyword evidence="1" id="KW-0812">Transmembrane</keyword>
<gene>
    <name evidence="2" type="ORF">M408DRAFT_329736</name>
</gene>
<dbReference type="HOGENOM" id="CLU_1215423_0_0_1"/>
<dbReference type="AlphaFoldDB" id="A0A0C3B8H2"/>
<reference evidence="3" key="2">
    <citation type="submission" date="2015-01" db="EMBL/GenBank/DDBJ databases">
        <title>Evolutionary Origins and Diversification of the Mycorrhizal Mutualists.</title>
        <authorList>
            <consortium name="DOE Joint Genome Institute"/>
            <consortium name="Mycorrhizal Genomics Consortium"/>
            <person name="Kohler A."/>
            <person name="Kuo A."/>
            <person name="Nagy L.G."/>
            <person name="Floudas D."/>
            <person name="Copeland A."/>
            <person name="Barry K.W."/>
            <person name="Cichocki N."/>
            <person name="Veneault-Fourrey C."/>
            <person name="LaButti K."/>
            <person name="Lindquist E.A."/>
            <person name="Lipzen A."/>
            <person name="Lundell T."/>
            <person name="Morin E."/>
            <person name="Murat C."/>
            <person name="Riley R."/>
            <person name="Ohm R."/>
            <person name="Sun H."/>
            <person name="Tunlid A."/>
            <person name="Henrissat B."/>
            <person name="Grigoriev I.V."/>
            <person name="Hibbett D.S."/>
            <person name="Martin F."/>
        </authorList>
    </citation>
    <scope>NUCLEOTIDE SEQUENCE [LARGE SCALE GENOMIC DNA]</scope>
    <source>
        <strain evidence="3">MAFF 305830</strain>
    </source>
</reference>
<evidence type="ECO:0000313" key="2">
    <source>
        <dbReference type="EMBL" id="KIM27776.1"/>
    </source>
</evidence>
<reference evidence="2 3" key="1">
    <citation type="submission" date="2014-04" db="EMBL/GenBank/DDBJ databases">
        <authorList>
            <consortium name="DOE Joint Genome Institute"/>
            <person name="Kuo A."/>
            <person name="Zuccaro A."/>
            <person name="Kohler A."/>
            <person name="Nagy L.G."/>
            <person name="Floudas D."/>
            <person name="Copeland A."/>
            <person name="Barry K.W."/>
            <person name="Cichocki N."/>
            <person name="Veneault-Fourrey C."/>
            <person name="LaButti K."/>
            <person name="Lindquist E.A."/>
            <person name="Lipzen A."/>
            <person name="Lundell T."/>
            <person name="Morin E."/>
            <person name="Murat C."/>
            <person name="Sun H."/>
            <person name="Tunlid A."/>
            <person name="Henrissat B."/>
            <person name="Grigoriev I.V."/>
            <person name="Hibbett D.S."/>
            <person name="Martin F."/>
            <person name="Nordberg H.P."/>
            <person name="Cantor M.N."/>
            <person name="Hua S.X."/>
        </authorList>
    </citation>
    <scope>NUCLEOTIDE SEQUENCE [LARGE SCALE GENOMIC DNA]</scope>
    <source>
        <strain evidence="2 3">MAFF 305830</strain>
    </source>
</reference>
<feature type="transmembrane region" description="Helical" evidence="1">
    <location>
        <begin position="49"/>
        <end position="68"/>
    </location>
</feature>